<name>A0A916UAG6_9ACTN</name>
<accession>A0A916UAG6</accession>
<dbReference type="Proteomes" id="UP000641514">
    <property type="component" value="Unassembled WGS sequence"/>
</dbReference>
<gene>
    <name evidence="2" type="ORF">GCM10011410_15460</name>
</gene>
<dbReference type="RefSeq" id="WP_188672283.1">
    <property type="nucleotide sequence ID" value="NZ_BMJH01000001.1"/>
</dbReference>
<keyword evidence="3" id="KW-1185">Reference proteome</keyword>
<organism evidence="2 3">
    <name type="scientific">Hoyosella rhizosphaerae</name>
    <dbReference type="NCBI Taxonomy" id="1755582"/>
    <lineage>
        <taxon>Bacteria</taxon>
        <taxon>Bacillati</taxon>
        <taxon>Actinomycetota</taxon>
        <taxon>Actinomycetes</taxon>
        <taxon>Mycobacteriales</taxon>
        <taxon>Hoyosellaceae</taxon>
        <taxon>Hoyosella</taxon>
    </lineage>
</organism>
<sequence length="49" mass="5813">MNEHENQWNNESDEAYYQRKAARRGMVVFIMILALVLPVVVSTYFALMY</sequence>
<feature type="transmembrane region" description="Helical" evidence="1">
    <location>
        <begin position="26"/>
        <end position="47"/>
    </location>
</feature>
<reference evidence="2" key="1">
    <citation type="journal article" date="2014" name="Int. J. Syst. Evol. Microbiol.">
        <title>Complete genome sequence of Corynebacterium casei LMG S-19264T (=DSM 44701T), isolated from a smear-ripened cheese.</title>
        <authorList>
            <consortium name="US DOE Joint Genome Institute (JGI-PGF)"/>
            <person name="Walter F."/>
            <person name="Albersmeier A."/>
            <person name="Kalinowski J."/>
            <person name="Ruckert C."/>
        </authorList>
    </citation>
    <scope>NUCLEOTIDE SEQUENCE</scope>
    <source>
        <strain evidence="2">CGMCC 1.15478</strain>
    </source>
</reference>
<proteinExistence type="predicted"/>
<evidence type="ECO:0000313" key="3">
    <source>
        <dbReference type="Proteomes" id="UP000641514"/>
    </source>
</evidence>
<keyword evidence="1" id="KW-0472">Membrane</keyword>
<keyword evidence="1" id="KW-1133">Transmembrane helix</keyword>
<evidence type="ECO:0000256" key="1">
    <source>
        <dbReference type="SAM" id="Phobius"/>
    </source>
</evidence>
<dbReference type="AlphaFoldDB" id="A0A916UAG6"/>
<protein>
    <submittedName>
        <fullName evidence="2">Uncharacterized protein</fullName>
    </submittedName>
</protein>
<reference evidence="2" key="2">
    <citation type="submission" date="2020-09" db="EMBL/GenBank/DDBJ databases">
        <authorList>
            <person name="Sun Q."/>
            <person name="Zhou Y."/>
        </authorList>
    </citation>
    <scope>NUCLEOTIDE SEQUENCE</scope>
    <source>
        <strain evidence="2">CGMCC 1.15478</strain>
    </source>
</reference>
<keyword evidence="1" id="KW-0812">Transmembrane</keyword>
<comment type="caution">
    <text evidence="2">The sequence shown here is derived from an EMBL/GenBank/DDBJ whole genome shotgun (WGS) entry which is preliminary data.</text>
</comment>
<evidence type="ECO:0000313" key="2">
    <source>
        <dbReference type="EMBL" id="GGC63928.1"/>
    </source>
</evidence>
<dbReference type="EMBL" id="BMJH01000001">
    <property type="protein sequence ID" value="GGC63928.1"/>
    <property type="molecule type" value="Genomic_DNA"/>
</dbReference>